<gene>
    <name evidence="1" type="ORF">O6H91_13G095100</name>
</gene>
<organism evidence="1 2">
    <name type="scientific">Diphasiastrum complanatum</name>
    <name type="common">Issler's clubmoss</name>
    <name type="synonym">Lycopodium complanatum</name>
    <dbReference type="NCBI Taxonomy" id="34168"/>
    <lineage>
        <taxon>Eukaryota</taxon>
        <taxon>Viridiplantae</taxon>
        <taxon>Streptophyta</taxon>
        <taxon>Embryophyta</taxon>
        <taxon>Tracheophyta</taxon>
        <taxon>Lycopodiopsida</taxon>
        <taxon>Lycopodiales</taxon>
        <taxon>Lycopodiaceae</taxon>
        <taxon>Lycopodioideae</taxon>
        <taxon>Diphasiastrum</taxon>
    </lineage>
</organism>
<keyword evidence="2" id="KW-1185">Reference proteome</keyword>
<dbReference type="Proteomes" id="UP001162992">
    <property type="component" value="Chromosome 13"/>
</dbReference>
<dbReference type="EMBL" id="CM055104">
    <property type="protein sequence ID" value="KAJ7534448.1"/>
    <property type="molecule type" value="Genomic_DNA"/>
</dbReference>
<proteinExistence type="predicted"/>
<evidence type="ECO:0000313" key="2">
    <source>
        <dbReference type="Proteomes" id="UP001162992"/>
    </source>
</evidence>
<accession>A0ACC2BXE7</accession>
<protein>
    <submittedName>
        <fullName evidence="1">Uncharacterized protein</fullName>
    </submittedName>
</protein>
<sequence>MEASHCALLMDYAACPVPDLGCHDRVNLKELKHLLVRASLELESARISAKTQEQFHQARIKHLEELLKKAEQERDEANKGLQLLLNRVSLIPSLQSSLTEFEEAASHGQAWLSGQSDENKLCSQQGHLNLSQQNEHKVQLASRQQNCQGDQLEQSKQLQLFSRLLDQQQFHSPQQSEQLHSQIQPVHRSQSNLLQEKTVPRSKRKFEFDVEQHFAQSASSVQFDGHPAASMQEDGMLEPWVLSNCTAAMEGSSEGVCTSAVSYPCFLEENLTSQAESLAPSISGFSCASAAAAAFSATELSSAPVNASAFPCSYETFKGGIGSGSTPCFSLVEPSSTVVPKHLPEPPEADPQVMLKSLPEKGKLLQAVMQAGPLLQTLLLAGPVPQWQHPPPALDAFHGFKWQ</sequence>
<name>A0ACC2BXE7_DIPCM</name>
<reference evidence="2" key="1">
    <citation type="journal article" date="2024" name="Proc. Natl. Acad. Sci. U.S.A.">
        <title>Extraordinary preservation of gene collinearity over three hundred million years revealed in homosporous lycophytes.</title>
        <authorList>
            <person name="Li C."/>
            <person name="Wickell D."/>
            <person name="Kuo L.Y."/>
            <person name="Chen X."/>
            <person name="Nie B."/>
            <person name="Liao X."/>
            <person name="Peng D."/>
            <person name="Ji J."/>
            <person name="Jenkins J."/>
            <person name="Williams M."/>
            <person name="Shu S."/>
            <person name="Plott C."/>
            <person name="Barry K."/>
            <person name="Rajasekar S."/>
            <person name="Grimwood J."/>
            <person name="Han X."/>
            <person name="Sun S."/>
            <person name="Hou Z."/>
            <person name="He W."/>
            <person name="Dai G."/>
            <person name="Sun C."/>
            <person name="Schmutz J."/>
            <person name="Leebens-Mack J.H."/>
            <person name="Li F.W."/>
            <person name="Wang L."/>
        </authorList>
    </citation>
    <scope>NUCLEOTIDE SEQUENCE [LARGE SCALE GENOMIC DNA]</scope>
    <source>
        <strain evidence="2">cv. PW_Plant_1</strain>
    </source>
</reference>
<comment type="caution">
    <text evidence="1">The sequence shown here is derived from an EMBL/GenBank/DDBJ whole genome shotgun (WGS) entry which is preliminary data.</text>
</comment>
<evidence type="ECO:0000313" key="1">
    <source>
        <dbReference type="EMBL" id="KAJ7534448.1"/>
    </source>
</evidence>